<reference evidence="3" key="1">
    <citation type="submission" date="2016-10" db="EMBL/GenBank/DDBJ databases">
        <authorList>
            <person name="Varghese N."/>
            <person name="Submissions S."/>
        </authorList>
    </citation>
    <scope>NUCLEOTIDE SEQUENCE [LARGE SCALE GENOMIC DNA]</scope>
    <source>
        <strain evidence="3">CGMCC 1.6489</strain>
    </source>
</reference>
<accession>A0A1I0BIN5</accession>
<dbReference type="AlphaFoldDB" id="A0A1I0BIN5"/>
<dbReference type="InterPro" id="IPR029052">
    <property type="entry name" value="Metallo-depent_PP-like"/>
</dbReference>
<dbReference type="STRING" id="430453.SAMN04487962_10427"/>
<gene>
    <name evidence="2" type="ORF">SAMN04487962_10427</name>
</gene>
<organism evidence="2 3">
    <name type="scientific">Marinobacter segnicrescens</name>
    <dbReference type="NCBI Taxonomy" id="430453"/>
    <lineage>
        <taxon>Bacteria</taxon>
        <taxon>Pseudomonadati</taxon>
        <taxon>Pseudomonadota</taxon>
        <taxon>Gammaproteobacteria</taxon>
        <taxon>Pseudomonadales</taxon>
        <taxon>Marinobacteraceae</taxon>
        <taxon>Marinobacter</taxon>
    </lineage>
</organism>
<evidence type="ECO:0000259" key="1">
    <source>
        <dbReference type="Pfam" id="PF00149"/>
    </source>
</evidence>
<dbReference type="Pfam" id="PF00149">
    <property type="entry name" value="Metallophos"/>
    <property type="match status" value="1"/>
</dbReference>
<keyword evidence="3" id="KW-1185">Reference proteome</keyword>
<dbReference type="Proteomes" id="UP000198762">
    <property type="component" value="Unassembled WGS sequence"/>
</dbReference>
<proteinExistence type="predicted"/>
<evidence type="ECO:0000313" key="3">
    <source>
        <dbReference type="Proteomes" id="UP000198762"/>
    </source>
</evidence>
<name>A0A1I0BIN5_9GAMM</name>
<dbReference type="EMBL" id="FOHZ01000004">
    <property type="protein sequence ID" value="SET06479.1"/>
    <property type="molecule type" value="Genomic_DNA"/>
</dbReference>
<feature type="domain" description="Calcineurin-like phosphoesterase" evidence="1">
    <location>
        <begin position="49"/>
        <end position="233"/>
    </location>
</feature>
<dbReference type="RefSeq" id="WP_091849404.1">
    <property type="nucleotide sequence ID" value="NZ_FOHZ01000004.1"/>
</dbReference>
<dbReference type="GO" id="GO:0016787">
    <property type="term" value="F:hydrolase activity"/>
    <property type="evidence" value="ECO:0007669"/>
    <property type="project" value="InterPro"/>
</dbReference>
<dbReference type="SUPFAM" id="SSF56300">
    <property type="entry name" value="Metallo-dependent phosphatases"/>
    <property type="match status" value="1"/>
</dbReference>
<dbReference type="OrthoDB" id="2729229at2"/>
<protein>
    <submittedName>
        <fullName evidence="2">Calcineurin-like phosphoesterase</fullName>
    </submittedName>
</protein>
<evidence type="ECO:0000313" key="2">
    <source>
        <dbReference type="EMBL" id="SET06479.1"/>
    </source>
</evidence>
<dbReference type="Gene3D" id="3.60.21.10">
    <property type="match status" value="1"/>
</dbReference>
<dbReference type="InterPro" id="IPR004843">
    <property type="entry name" value="Calcineurin-like_PHP"/>
</dbReference>
<sequence length="265" mass="28402">MVTIVRVEQAPFHELPHRTSGPSGKPLRHRLPFHRAWATGLPDGVDALIVTSDLQGREDGGANRLMGVPVAETLMALVGEGTIPQPQAAFLCGDLYDYPDCHKRGGTGPVDEVYEAFAGLTPQVLAVHGNHDELAEPEALPTTVQLLDGGVRNTAGLRVGGVSGIIGNPGRHQRRDEEAFLGVMESVTTRHPHIILLHQGPEDAERHRRGDPGVTLSLATGYAGLTVFGHSHWDWPWLISLGDGQALNVDGRVVVLSRADDHVAG</sequence>